<organism evidence="2 4">
    <name type="scientific">Aminobacter aminovorans</name>
    <name type="common">Chelatobacter heintzii</name>
    <dbReference type="NCBI Taxonomy" id="83263"/>
    <lineage>
        <taxon>Bacteria</taxon>
        <taxon>Pseudomonadati</taxon>
        <taxon>Pseudomonadota</taxon>
        <taxon>Alphaproteobacteria</taxon>
        <taxon>Hyphomicrobiales</taxon>
        <taxon>Phyllobacteriaceae</taxon>
        <taxon>Aminobacter</taxon>
    </lineage>
</organism>
<evidence type="ECO:0000313" key="2">
    <source>
        <dbReference type="EMBL" id="AMS42866.1"/>
    </source>
</evidence>
<gene>
    <name evidence="2" type="ORF">AA2016_3948</name>
    <name evidence="3" type="ORF">FHS67_001018</name>
</gene>
<evidence type="ECO:0000313" key="5">
    <source>
        <dbReference type="Proteomes" id="UP000577697"/>
    </source>
</evidence>
<dbReference type="Proteomes" id="UP000577697">
    <property type="component" value="Unassembled WGS sequence"/>
</dbReference>
<sequence>MNGISFRPFRSYELAAYVAWFDDAEVARRVDFPGTDWFAYVTDPASPAHLVVATHGASDTPLAVLQYDEQDDGGISLLIVLDPSQRGRGLGKRVLAALVAHVSGRYTHIDGQIENDNLASIACVESCGFVRQAEKPDDGFLLYRKPLGVGIS</sequence>
<dbReference type="InterPro" id="IPR016181">
    <property type="entry name" value="Acyl_CoA_acyltransferase"/>
</dbReference>
<dbReference type="EMBL" id="JACICB010000003">
    <property type="protein sequence ID" value="MBB3704715.1"/>
    <property type="molecule type" value="Genomic_DNA"/>
</dbReference>
<dbReference type="Proteomes" id="UP000075755">
    <property type="component" value="Chromosome"/>
</dbReference>
<accession>A0AAC8YRE1</accession>
<evidence type="ECO:0000313" key="3">
    <source>
        <dbReference type="EMBL" id="MBB3704715.1"/>
    </source>
</evidence>
<proteinExistence type="predicted"/>
<dbReference type="PROSITE" id="PS51186">
    <property type="entry name" value="GNAT"/>
    <property type="match status" value="1"/>
</dbReference>
<dbReference type="Gene3D" id="3.40.630.30">
    <property type="match status" value="1"/>
</dbReference>
<dbReference type="RefSeq" id="WP_067962701.1">
    <property type="nucleotide sequence ID" value="NZ_CP015005.1"/>
</dbReference>
<name>A0AAC8YRE1_AMIAI</name>
<keyword evidence="5" id="KW-1185">Reference proteome</keyword>
<protein>
    <submittedName>
        <fullName evidence="3">RimJ/RimL family protein N-acetyltransferase</fullName>
    </submittedName>
</protein>
<evidence type="ECO:0000259" key="1">
    <source>
        <dbReference type="PROSITE" id="PS51186"/>
    </source>
</evidence>
<dbReference type="Pfam" id="PF00583">
    <property type="entry name" value="Acetyltransf_1"/>
    <property type="match status" value="1"/>
</dbReference>
<dbReference type="GO" id="GO:0016747">
    <property type="term" value="F:acyltransferase activity, transferring groups other than amino-acyl groups"/>
    <property type="evidence" value="ECO:0007669"/>
    <property type="project" value="InterPro"/>
</dbReference>
<dbReference type="InterPro" id="IPR000182">
    <property type="entry name" value="GNAT_dom"/>
</dbReference>
<dbReference type="KEGG" id="aak:AA2016_3948"/>
<reference evidence="2 4" key="1">
    <citation type="submission" date="2016-03" db="EMBL/GenBank/DDBJ databases">
        <title>Complete genome of Aminobacter aminovorans KCTC 2477.</title>
        <authorList>
            <person name="Kim K.M."/>
        </authorList>
    </citation>
    <scope>NUCLEOTIDE SEQUENCE [LARGE SCALE GENOMIC DNA]</scope>
    <source>
        <strain evidence="2 4">KCTC 2477</strain>
    </source>
</reference>
<dbReference type="SUPFAM" id="SSF55729">
    <property type="entry name" value="Acyl-CoA N-acyltransferases (Nat)"/>
    <property type="match status" value="1"/>
</dbReference>
<dbReference type="EMBL" id="CP015005">
    <property type="protein sequence ID" value="AMS42866.1"/>
    <property type="molecule type" value="Genomic_DNA"/>
</dbReference>
<evidence type="ECO:0000313" key="4">
    <source>
        <dbReference type="Proteomes" id="UP000075755"/>
    </source>
</evidence>
<reference evidence="3 5" key="2">
    <citation type="submission" date="2020-08" db="EMBL/GenBank/DDBJ databases">
        <title>Genomic Encyclopedia of Type Strains, Phase IV (KMG-IV): sequencing the most valuable type-strain genomes for metagenomic binning, comparative biology and taxonomic classification.</title>
        <authorList>
            <person name="Goeker M."/>
        </authorList>
    </citation>
    <scope>NUCLEOTIDE SEQUENCE [LARGE SCALE GENOMIC DNA]</scope>
    <source>
        <strain evidence="3 5">DSM 10368</strain>
    </source>
</reference>
<feature type="domain" description="N-acetyltransferase" evidence="1">
    <location>
        <begin position="4"/>
        <end position="148"/>
    </location>
</feature>
<dbReference type="AlphaFoldDB" id="A0AAC8YRE1"/>